<dbReference type="Gene3D" id="3.90.1200.10">
    <property type="match status" value="1"/>
</dbReference>
<dbReference type="AlphaFoldDB" id="A0A327MR71"/>
<feature type="domain" description="Aminoglycoside phosphotransferase" evidence="2">
    <location>
        <begin position="38"/>
        <end position="274"/>
    </location>
</feature>
<organism evidence="3 4">
    <name type="scientific">Pseudomonas fluorescens</name>
    <dbReference type="NCBI Taxonomy" id="294"/>
    <lineage>
        <taxon>Bacteria</taxon>
        <taxon>Pseudomonadati</taxon>
        <taxon>Pseudomonadota</taxon>
        <taxon>Gammaproteobacteria</taxon>
        <taxon>Pseudomonadales</taxon>
        <taxon>Pseudomonadaceae</taxon>
        <taxon>Pseudomonas</taxon>
    </lineage>
</organism>
<dbReference type="InterPro" id="IPR050249">
    <property type="entry name" value="Pseudomonas-type_ThrB"/>
</dbReference>
<keyword evidence="3" id="KW-0808">Transferase</keyword>
<dbReference type="GO" id="GO:0004413">
    <property type="term" value="F:homoserine kinase activity"/>
    <property type="evidence" value="ECO:0007669"/>
    <property type="project" value="TreeGrafter"/>
</dbReference>
<dbReference type="InterPro" id="IPR002575">
    <property type="entry name" value="Aminoglycoside_PTrfase"/>
</dbReference>
<comment type="similarity">
    <text evidence="1">Belongs to the pseudomonas-type ThrB family.</text>
</comment>
<dbReference type="Pfam" id="PF01636">
    <property type="entry name" value="APH"/>
    <property type="match status" value="1"/>
</dbReference>
<reference evidence="3 4" key="1">
    <citation type="submission" date="2018-06" db="EMBL/GenBank/DDBJ databases">
        <authorList>
            <person name="Zhirakovskaya E."/>
        </authorList>
    </citation>
    <scope>NUCLEOTIDE SEQUENCE [LARGE SCALE GENOMIC DNA]</scope>
    <source>
        <strain evidence="3 4">LY3</strain>
    </source>
</reference>
<dbReference type="InterPro" id="IPR011009">
    <property type="entry name" value="Kinase-like_dom_sf"/>
</dbReference>
<proteinExistence type="inferred from homology"/>
<dbReference type="EMBL" id="QLIN01000014">
    <property type="protein sequence ID" value="RAI64863.1"/>
    <property type="molecule type" value="Genomic_DNA"/>
</dbReference>
<dbReference type="RefSeq" id="WP_111287731.1">
    <property type="nucleotide sequence ID" value="NZ_QLIN01000014.1"/>
</dbReference>
<evidence type="ECO:0000259" key="2">
    <source>
        <dbReference type="Pfam" id="PF01636"/>
    </source>
</evidence>
<accession>A0A327MR71</accession>
<comment type="caution">
    <text evidence="3">The sequence shown here is derived from an EMBL/GenBank/DDBJ whole genome shotgun (WGS) entry which is preliminary data.</text>
</comment>
<name>A0A327MR71_PSEFL</name>
<dbReference type="Proteomes" id="UP000249493">
    <property type="component" value="Unassembled WGS sequence"/>
</dbReference>
<protein>
    <submittedName>
        <fullName evidence="3">Aminoglycoside phosphotransferase</fullName>
    </submittedName>
</protein>
<evidence type="ECO:0000313" key="4">
    <source>
        <dbReference type="Proteomes" id="UP000249493"/>
    </source>
</evidence>
<dbReference type="PANTHER" id="PTHR21064:SF6">
    <property type="entry name" value="AMINOGLYCOSIDE PHOSPHOTRANSFERASE DOMAIN-CONTAINING PROTEIN"/>
    <property type="match status" value="1"/>
</dbReference>
<sequence>MNAINEVLHKDYLARVAREALPRWGISQDAGLHLISLSENAMFLVTSGHQKWVLRVHRHGYHTYNGVRSELAWMRALREDADVETPIAVPGVDHELVQHVVADPLKEQRMVVLFEWIAGDQPEPDNLCDAFSQLGAITARMHRHSRQWLRPSFFERQVWDYDGAFGDNPIWGHWREGFSKHKPGLDIVEKAESLMRCRLEQYGKSANRFGLIHTDFRLSNLLVDQGEAKVLDFDDSGFGWYLYDVASSTTFVENHSDIANIVAAWVEGYRQVEPLSEEDVAEIPTLMMFRRLIVMGWAGSHPGTDLALEMGDEYTVGTVEFAKKYLAGQALCGR</sequence>
<dbReference type="SUPFAM" id="SSF56112">
    <property type="entry name" value="Protein kinase-like (PK-like)"/>
    <property type="match status" value="1"/>
</dbReference>
<dbReference type="PANTHER" id="PTHR21064">
    <property type="entry name" value="AMINOGLYCOSIDE PHOSPHOTRANSFERASE DOMAIN-CONTAINING PROTEIN-RELATED"/>
    <property type="match status" value="1"/>
</dbReference>
<gene>
    <name evidence="3" type="ORF">DOZ80_25760</name>
</gene>
<evidence type="ECO:0000256" key="1">
    <source>
        <dbReference type="ARBA" id="ARBA00038240"/>
    </source>
</evidence>
<dbReference type="GO" id="GO:0009088">
    <property type="term" value="P:threonine biosynthetic process"/>
    <property type="evidence" value="ECO:0007669"/>
    <property type="project" value="TreeGrafter"/>
</dbReference>
<evidence type="ECO:0000313" key="3">
    <source>
        <dbReference type="EMBL" id="RAI64863.1"/>
    </source>
</evidence>